<gene>
    <name evidence="2" type="primary">20200503</name>
    <name evidence="1" type="ORF">HELRODRAFT_164339</name>
</gene>
<dbReference type="EMBL" id="KB097571">
    <property type="protein sequence ID" value="ESN94485.1"/>
    <property type="molecule type" value="Genomic_DNA"/>
</dbReference>
<dbReference type="CTD" id="20200503"/>
<evidence type="ECO:0000313" key="2">
    <source>
        <dbReference type="EnsemblMetazoa" id="HelroP164339"/>
    </source>
</evidence>
<dbReference type="EMBL" id="AMQM01001635">
    <property type="status" value="NOT_ANNOTATED_CDS"/>
    <property type="molecule type" value="Genomic_DNA"/>
</dbReference>
<dbReference type="KEGG" id="hro:HELRODRAFT_164339"/>
<name>T1EVA3_HELRO</name>
<dbReference type="EnsemblMetazoa" id="HelroT164339">
    <property type="protein sequence ID" value="HelroP164339"/>
    <property type="gene ID" value="HelroG164339"/>
</dbReference>
<accession>T1EVA3</accession>
<organism evidence="2 3">
    <name type="scientific">Helobdella robusta</name>
    <name type="common">Californian leech</name>
    <dbReference type="NCBI Taxonomy" id="6412"/>
    <lineage>
        <taxon>Eukaryota</taxon>
        <taxon>Metazoa</taxon>
        <taxon>Spiralia</taxon>
        <taxon>Lophotrochozoa</taxon>
        <taxon>Annelida</taxon>
        <taxon>Clitellata</taxon>
        <taxon>Hirudinea</taxon>
        <taxon>Rhynchobdellida</taxon>
        <taxon>Glossiphoniidae</taxon>
        <taxon>Helobdella</taxon>
    </lineage>
</organism>
<dbReference type="GeneID" id="20200503"/>
<dbReference type="Proteomes" id="UP000015101">
    <property type="component" value="Unassembled WGS sequence"/>
</dbReference>
<evidence type="ECO:0000313" key="3">
    <source>
        <dbReference type="Proteomes" id="UP000015101"/>
    </source>
</evidence>
<reference evidence="1 3" key="2">
    <citation type="journal article" date="2013" name="Nature">
        <title>Insights into bilaterian evolution from three spiralian genomes.</title>
        <authorList>
            <person name="Simakov O."/>
            <person name="Marletaz F."/>
            <person name="Cho S.J."/>
            <person name="Edsinger-Gonzales E."/>
            <person name="Havlak P."/>
            <person name="Hellsten U."/>
            <person name="Kuo D.H."/>
            <person name="Larsson T."/>
            <person name="Lv J."/>
            <person name="Arendt D."/>
            <person name="Savage R."/>
            <person name="Osoegawa K."/>
            <person name="de Jong P."/>
            <person name="Grimwood J."/>
            <person name="Chapman J.A."/>
            <person name="Shapiro H."/>
            <person name="Aerts A."/>
            <person name="Otillar R.P."/>
            <person name="Terry A.Y."/>
            <person name="Boore J.L."/>
            <person name="Grigoriev I.V."/>
            <person name="Lindberg D.R."/>
            <person name="Seaver E.C."/>
            <person name="Weisblat D.A."/>
            <person name="Putnam N.H."/>
            <person name="Rokhsar D.S."/>
        </authorList>
    </citation>
    <scope>NUCLEOTIDE SEQUENCE</scope>
</reference>
<dbReference type="AlphaFoldDB" id="T1EVA3"/>
<reference evidence="3" key="1">
    <citation type="submission" date="2012-12" db="EMBL/GenBank/DDBJ databases">
        <authorList>
            <person name="Hellsten U."/>
            <person name="Grimwood J."/>
            <person name="Chapman J.A."/>
            <person name="Shapiro H."/>
            <person name="Aerts A."/>
            <person name="Otillar R.P."/>
            <person name="Terry A.Y."/>
            <person name="Boore J.L."/>
            <person name="Simakov O."/>
            <person name="Marletaz F."/>
            <person name="Cho S.-J."/>
            <person name="Edsinger-Gonzales E."/>
            <person name="Havlak P."/>
            <person name="Kuo D.-H."/>
            <person name="Larsson T."/>
            <person name="Lv J."/>
            <person name="Arendt D."/>
            <person name="Savage R."/>
            <person name="Osoegawa K."/>
            <person name="de Jong P."/>
            <person name="Lindberg D.R."/>
            <person name="Seaver E.C."/>
            <person name="Weisblat D.A."/>
            <person name="Putnam N.H."/>
            <person name="Grigoriev I.V."/>
            <person name="Rokhsar D.S."/>
        </authorList>
    </citation>
    <scope>NUCLEOTIDE SEQUENCE</scope>
</reference>
<evidence type="ECO:0000313" key="1">
    <source>
        <dbReference type="EMBL" id="ESN94485.1"/>
    </source>
</evidence>
<proteinExistence type="predicted"/>
<dbReference type="RefSeq" id="XP_009027545.1">
    <property type="nucleotide sequence ID" value="XM_009029297.1"/>
</dbReference>
<sequence>MTSRLLGCRTPQVDKICRDIHYLELTGISLQLQSFLVVLETFLSMPQGSDGCSKILLTEGFRNLFSCSNSPVSVLRANTSDMKLFKKSGDGYTGKSVHWASFLAVKNNNCFLDLFDLRPETSERFWTKLLWNNLRSAPLLLPSSNIKSTLLHCLKLVCRTKEDL</sequence>
<dbReference type="HOGENOM" id="CLU_1620846_0_0_1"/>
<protein>
    <submittedName>
        <fullName evidence="1 2">Uncharacterized protein</fullName>
    </submittedName>
</protein>
<dbReference type="InParanoid" id="T1EVA3"/>
<reference evidence="2" key="3">
    <citation type="submission" date="2015-06" db="UniProtKB">
        <authorList>
            <consortium name="EnsemblMetazoa"/>
        </authorList>
    </citation>
    <scope>IDENTIFICATION</scope>
</reference>
<keyword evidence="3" id="KW-1185">Reference proteome</keyword>